<keyword evidence="1" id="KW-0812">Transmembrane</keyword>
<reference evidence="2" key="1">
    <citation type="submission" date="2022-10" db="EMBL/GenBank/DDBJ databases">
        <title>The complete genomes of actinobacterial strains from the NBC collection.</title>
        <authorList>
            <person name="Joergensen T.S."/>
            <person name="Alvarez Arevalo M."/>
            <person name="Sterndorff E.B."/>
            <person name="Faurdal D."/>
            <person name="Vuksanovic O."/>
            <person name="Mourched A.-S."/>
            <person name="Charusanti P."/>
            <person name="Shaw S."/>
            <person name="Blin K."/>
            <person name="Weber T."/>
        </authorList>
    </citation>
    <scope>NUCLEOTIDE SEQUENCE</scope>
    <source>
        <strain evidence="2">NBC 00180</strain>
    </source>
</reference>
<protein>
    <submittedName>
        <fullName evidence="2">Uncharacterized protein</fullName>
    </submittedName>
</protein>
<proteinExistence type="predicted"/>
<accession>A0AAU1HRS6</accession>
<feature type="transmembrane region" description="Helical" evidence="1">
    <location>
        <begin position="41"/>
        <end position="62"/>
    </location>
</feature>
<name>A0AAU1HRS6_9ACTN</name>
<keyword evidence="1" id="KW-1133">Transmembrane helix</keyword>
<dbReference type="AlphaFoldDB" id="A0AAU1HRS6"/>
<evidence type="ECO:0000313" key="2">
    <source>
        <dbReference type="EMBL" id="WTP84623.1"/>
    </source>
</evidence>
<organism evidence="2">
    <name type="scientific">Streptomyces sp. NBC_00180</name>
    <dbReference type="NCBI Taxonomy" id="2903632"/>
    <lineage>
        <taxon>Bacteria</taxon>
        <taxon>Bacillati</taxon>
        <taxon>Actinomycetota</taxon>
        <taxon>Actinomycetes</taxon>
        <taxon>Kitasatosporales</taxon>
        <taxon>Streptomycetaceae</taxon>
        <taxon>Streptomyces</taxon>
    </lineage>
</organism>
<sequence length="216" mass="23690">MPHVRTEYDARPAPWRVGLPVNEVTSLLPVASGAFYTGETFWTAAGVAGTVLVGFLAMWTAFRSTHPKRRLNYTVSHQPLVQQVMYGSLEIRWNGALLTDPHVVRLVLTNPGRWDIPSEAFDRGDPFQVDLGVPCLEVLRTEAGPGAARAPQTEVCGSLLRIGPGLIGRGTTITYLLLVDTAPAYDCRHSLVDVKVQQVSMPAPRRITRPPLTRTP</sequence>
<gene>
    <name evidence="2" type="ORF">OG477_04215</name>
</gene>
<keyword evidence="1" id="KW-0472">Membrane</keyword>
<evidence type="ECO:0000256" key="1">
    <source>
        <dbReference type="SAM" id="Phobius"/>
    </source>
</evidence>
<dbReference type="EMBL" id="CP108140">
    <property type="protein sequence ID" value="WTP84623.1"/>
    <property type="molecule type" value="Genomic_DNA"/>
</dbReference>